<dbReference type="EMBL" id="JACWLN010000001">
    <property type="protein sequence ID" value="MBD1259297.1"/>
    <property type="molecule type" value="Genomic_DNA"/>
</dbReference>
<evidence type="ECO:0000313" key="2">
    <source>
        <dbReference type="EMBL" id="MBD1259297.1"/>
    </source>
</evidence>
<proteinExistence type="predicted"/>
<accession>A0A316E2H0</accession>
<keyword evidence="5" id="KW-1185">Reference proteome</keyword>
<feature type="transmembrane region" description="Helical" evidence="1">
    <location>
        <begin position="7"/>
        <end position="26"/>
    </location>
</feature>
<feature type="transmembrane region" description="Helical" evidence="1">
    <location>
        <begin position="32"/>
        <end position="52"/>
    </location>
</feature>
<name>A0A316E2H0_9FLAO</name>
<evidence type="ECO:0000313" key="5">
    <source>
        <dbReference type="Proteomes" id="UP000651837"/>
    </source>
</evidence>
<keyword evidence="1" id="KW-0812">Transmembrane</keyword>
<reference evidence="2 5" key="2">
    <citation type="submission" date="2020-07" db="EMBL/GenBank/DDBJ databases">
        <title>The draft genome sequence of Maribacter polysiphoniae KCTC 22021.</title>
        <authorList>
            <person name="Mu L."/>
        </authorList>
    </citation>
    <scope>NUCLEOTIDE SEQUENCE [LARGE SCALE GENOMIC DNA]</scope>
    <source>
        <strain evidence="2 5">KCTC 22021</strain>
    </source>
</reference>
<dbReference type="Proteomes" id="UP000245667">
    <property type="component" value="Unassembled WGS sequence"/>
</dbReference>
<reference evidence="3 4" key="1">
    <citation type="submission" date="2018-05" db="EMBL/GenBank/DDBJ databases">
        <title>Genomic Encyclopedia of Archaeal and Bacterial Type Strains, Phase II (KMG-II): from individual species to whole genera.</title>
        <authorList>
            <person name="Goeker M."/>
        </authorList>
    </citation>
    <scope>NUCLEOTIDE SEQUENCE [LARGE SCALE GENOMIC DNA]</scope>
    <source>
        <strain evidence="3 4">DSM 23514</strain>
    </source>
</reference>
<organism evidence="3 4">
    <name type="scientific">Maribacter polysiphoniae</name>
    <dbReference type="NCBI Taxonomy" id="429344"/>
    <lineage>
        <taxon>Bacteria</taxon>
        <taxon>Pseudomonadati</taxon>
        <taxon>Bacteroidota</taxon>
        <taxon>Flavobacteriia</taxon>
        <taxon>Flavobacteriales</taxon>
        <taxon>Flavobacteriaceae</taxon>
        <taxon>Maribacter</taxon>
    </lineage>
</organism>
<protein>
    <submittedName>
        <fullName evidence="3">Uncharacterized protein</fullName>
    </submittedName>
</protein>
<dbReference type="RefSeq" id="WP_109649389.1">
    <property type="nucleotide sequence ID" value="NZ_CAJQNU010000040.1"/>
</dbReference>
<evidence type="ECO:0000313" key="4">
    <source>
        <dbReference type="Proteomes" id="UP000245667"/>
    </source>
</evidence>
<comment type="caution">
    <text evidence="3">The sequence shown here is derived from an EMBL/GenBank/DDBJ whole genome shotgun (WGS) entry which is preliminary data.</text>
</comment>
<keyword evidence="1" id="KW-0472">Membrane</keyword>
<sequence length="59" mass="6776">MENKNLLFLSVGLGICSATLLIDRFIFTIPDWAAITLLLLACIALIIHIFTYKRNHHRH</sequence>
<evidence type="ECO:0000256" key="1">
    <source>
        <dbReference type="SAM" id="Phobius"/>
    </source>
</evidence>
<dbReference type="Proteomes" id="UP000651837">
    <property type="component" value="Unassembled WGS sequence"/>
</dbReference>
<evidence type="ECO:0000313" key="3">
    <source>
        <dbReference type="EMBL" id="PWK24857.1"/>
    </source>
</evidence>
<dbReference type="EMBL" id="QGGQ01000002">
    <property type="protein sequence ID" value="PWK24857.1"/>
    <property type="molecule type" value="Genomic_DNA"/>
</dbReference>
<keyword evidence="1" id="KW-1133">Transmembrane helix</keyword>
<dbReference type="AlphaFoldDB" id="A0A316E2H0"/>
<gene>
    <name evidence="2" type="ORF">HZY62_01750</name>
    <name evidence="3" type="ORF">LX92_01223</name>
</gene>